<dbReference type="SUPFAM" id="SSF56300">
    <property type="entry name" value="Metallo-dependent phosphatases"/>
    <property type="match status" value="1"/>
</dbReference>
<dbReference type="Gene3D" id="3.60.21.10">
    <property type="match status" value="1"/>
</dbReference>
<dbReference type="InterPro" id="IPR024654">
    <property type="entry name" value="Calcineurin-like_PHP_lpxH"/>
</dbReference>
<dbReference type="EMBL" id="JAFBRM010000001">
    <property type="protein sequence ID" value="MBM1712770.1"/>
    <property type="molecule type" value="Genomic_DNA"/>
</dbReference>
<evidence type="ECO:0000313" key="3">
    <source>
        <dbReference type="EMBL" id="MBM1712770.1"/>
    </source>
</evidence>
<dbReference type="AlphaFoldDB" id="A0AAE3B5R4"/>
<evidence type="ECO:0000259" key="2">
    <source>
        <dbReference type="Pfam" id="PF12850"/>
    </source>
</evidence>
<gene>
    <name evidence="3" type="ORF">JQV55_04265</name>
</gene>
<proteinExistence type="inferred from homology"/>
<evidence type="ECO:0000256" key="1">
    <source>
        <dbReference type="ARBA" id="ARBA00008950"/>
    </source>
</evidence>
<comment type="caution">
    <text evidence="3">The sequence shown here is derived from an EMBL/GenBank/DDBJ whole genome shotgun (WGS) entry which is preliminary data.</text>
</comment>
<sequence length="292" mass="30548">MGPQGAAFKSAIYRRHIMAGIRHLDLGILDGPLVLFGGPYSNAQALAALIRAAQDIGVQSGQMICTGDVVAYCGAPARSVAQMRALGCAVVAGNCEIQLGTGAADCGCGFEDGSACDLLSVGWYGFASGVLSAADKAWMADLPDVISFQHQGARYAVIHGGLTDVARFIWPTSRAEVFAQEWAAVEQAIGPVDHIIAGHAGVPFITCTPQGRWINAGVIGMPPHDGQQDTRFAVLEGGEVRIENLPYDAQGAADDMAQAGLPLGYRDGLLSGYWPSEDVLPEDLRVPPSARG</sequence>
<protein>
    <submittedName>
        <fullName evidence="3">Metallophosphoesterase family protein</fullName>
    </submittedName>
</protein>
<evidence type="ECO:0000313" key="4">
    <source>
        <dbReference type="Proteomes" id="UP000732193"/>
    </source>
</evidence>
<organism evidence="3 4">
    <name type="scientific">Sulfitobacter geojensis</name>
    <dbReference type="NCBI Taxonomy" id="1342299"/>
    <lineage>
        <taxon>Bacteria</taxon>
        <taxon>Pseudomonadati</taxon>
        <taxon>Pseudomonadota</taxon>
        <taxon>Alphaproteobacteria</taxon>
        <taxon>Rhodobacterales</taxon>
        <taxon>Roseobacteraceae</taxon>
        <taxon>Sulfitobacter</taxon>
    </lineage>
</organism>
<reference evidence="3 4" key="1">
    <citation type="submission" date="2021-01" db="EMBL/GenBank/DDBJ databases">
        <title>Diatom-associated Roseobacters Show Island Model of Population Structure.</title>
        <authorList>
            <person name="Qu L."/>
            <person name="Feng X."/>
            <person name="Chen Y."/>
            <person name="Li L."/>
            <person name="Wang X."/>
            <person name="Hu Z."/>
            <person name="Wang H."/>
            <person name="Luo H."/>
        </authorList>
    </citation>
    <scope>NUCLEOTIDE SEQUENCE [LARGE SCALE GENOMIC DNA]</scope>
    <source>
        <strain evidence="3 4">TR60-84</strain>
    </source>
</reference>
<comment type="similarity">
    <text evidence="1">Belongs to the metallophosphoesterase superfamily. YfcE family.</text>
</comment>
<keyword evidence="4" id="KW-1185">Reference proteome</keyword>
<name>A0AAE3B5R4_9RHOB</name>
<dbReference type="Pfam" id="PF12850">
    <property type="entry name" value="Metallophos_2"/>
    <property type="match status" value="1"/>
</dbReference>
<feature type="domain" description="Calcineurin-like phosphoesterase" evidence="2">
    <location>
        <begin position="59"/>
        <end position="235"/>
    </location>
</feature>
<dbReference type="InterPro" id="IPR029052">
    <property type="entry name" value="Metallo-depent_PP-like"/>
</dbReference>
<dbReference type="Proteomes" id="UP000732193">
    <property type="component" value="Unassembled WGS sequence"/>
</dbReference>
<accession>A0AAE3B5R4</accession>